<evidence type="ECO:0000256" key="3">
    <source>
        <dbReference type="RuleBase" id="RU003345"/>
    </source>
</evidence>
<dbReference type="Pfam" id="PF00171">
    <property type="entry name" value="Aldedh"/>
    <property type="match status" value="1"/>
</dbReference>
<dbReference type="InterPro" id="IPR016161">
    <property type="entry name" value="Ald_DH/histidinol_DH"/>
</dbReference>
<feature type="domain" description="Aldehyde dehydrogenase" evidence="5">
    <location>
        <begin position="40"/>
        <end position="499"/>
    </location>
</feature>
<gene>
    <name evidence="6" type="ORF">AHIS1636_33510</name>
</gene>
<evidence type="ECO:0000256" key="1">
    <source>
        <dbReference type="ARBA" id="ARBA00023002"/>
    </source>
</evidence>
<protein>
    <submittedName>
        <fullName evidence="6">NAD-dependent succinate-semialdehyde dehydrogenase</fullName>
    </submittedName>
</protein>
<dbReference type="InterPro" id="IPR015590">
    <property type="entry name" value="Aldehyde_DH_dom"/>
</dbReference>
<feature type="compositionally biased region" description="Low complexity" evidence="4">
    <location>
        <begin position="1"/>
        <end position="10"/>
    </location>
</feature>
<comment type="caution">
    <text evidence="6">The sequence shown here is derived from an EMBL/GenBank/DDBJ whole genome shotgun (WGS) entry which is preliminary data.</text>
</comment>
<dbReference type="RefSeq" id="WP_264796999.1">
    <property type="nucleotide sequence ID" value="NZ_BRVS01000026.1"/>
</dbReference>
<feature type="active site" evidence="2">
    <location>
        <position position="277"/>
    </location>
</feature>
<accession>A0ABQ5MYB5</accession>
<evidence type="ECO:0000313" key="7">
    <source>
        <dbReference type="Proteomes" id="UP001209654"/>
    </source>
</evidence>
<dbReference type="InterPro" id="IPR016163">
    <property type="entry name" value="Ald_DH_C"/>
</dbReference>
<dbReference type="Gene3D" id="3.40.309.10">
    <property type="entry name" value="Aldehyde Dehydrogenase, Chain A, domain 2"/>
    <property type="match status" value="1"/>
</dbReference>
<keyword evidence="7" id="KW-1185">Reference proteome</keyword>
<dbReference type="Proteomes" id="UP001209654">
    <property type="component" value="Unassembled WGS sequence"/>
</dbReference>
<dbReference type="InterPro" id="IPR050740">
    <property type="entry name" value="Aldehyde_DH_Superfamily"/>
</dbReference>
<dbReference type="InterPro" id="IPR029510">
    <property type="entry name" value="Ald_DH_CS_GLU"/>
</dbReference>
<dbReference type="PROSITE" id="PS00687">
    <property type="entry name" value="ALDEHYDE_DEHYDR_GLU"/>
    <property type="match status" value="1"/>
</dbReference>
<dbReference type="PANTHER" id="PTHR43353">
    <property type="entry name" value="SUCCINATE-SEMIALDEHYDE DEHYDROGENASE, MITOCHONDRIAL"/>
    <property type="match status" value="1"/>
</dbReference>
<sequence length="505" mass="53616">MTTDTTVTTRTADRTDAATSQAARDAVAKVSTGVFIDGEWSESASGARFDVVNPATEEVIATVADGGPEDARRAIETAGRVQKEWAKTAPRERSEILRRAYDLIMARQDELALVMTTEMGKPFAEAKGEVAYAAEFFRWFSEEAVRIGGDVTTTGDGKNRILVSKEPVGPCVLVTPWNFPLAMGTRKIGPAIAAGCTIVFKPANLTPLSSLALADILVEAGLPKGVLNVVCTSKASSVVTPWMESGIARKVSFTGSTEVGVKLLEQAARHVMRSSMELGGNAPFIVFEDADLDRAVEGAVAAKMRNMGEACTAANRLFVQRPVAEEFARRLAARLGALTVGDGAKDGTDVGPLVEEKALVKVQELVDDAVAKGATVVCGGSRPERPGYFYSPTVLSDVDPAADLMSEEIFGPVAPVIPFDTEEEVTRLANDTPWGLVGYLFTQDVDRGFRMGEALEVGMVGLNTGIVSNPAAPFGGIKASGLGREGGRVGIEEFLEYKYMAVPRG</sequence>
<keyword evidence="1 3" id="KW-0560">Oxidoreductase</keyword>
<proteinExistence type="inferred from homology"/>
<dbReference type="CDD" id="cd07103">
    <property type="entry name" value="ALDH_F5_SSADH_GabD"/>
    <property type="match status" value="1"/>
</dbReference>
<evidence type="ECO:0000256" key="2">
    <source>
        <dbReference type="PROSITE-ProRule" id="PRU10007"/>
    </source>
</evidence>
<evidence type="ECO:0000313" key="6">
    <source>
        <dbReference type="EMBL" id="GLB68908.1"/>
    </source>
</evidence>
<dbReference type="PANTHER" id="PTHR43353:SF5">
    <property type="entry name" value="SUCCINATE-SEMIALDEHYDE DEHYDROGENASE, MITOCHONDRIAL"/>
    <property type="match status" value="1"/>
</dbReference>
<reference evidence="6 7" key="1">
    <citation type="journal article" date="2023" name="Int. J. Syst. Evol. Microbiol.">
        <title>Arthrobacter mangrovi sp. nov., an actinobacterium isolated from the rhizosphere of a mangrove.</title>
        <authorList>
            <person name="Hamada M."/>
            <person name="Saitou S."/>
            <person name="Enomoto N."/>
            <person name="Nanri K."/>
            <person name="Hidaka K."/>
            <person name="Miura T."/>
            <person name="Tamura T."/>
        </authorList>
    </citation>
    <scope>NUCLEOTIDE SEQUENCE [LARGE SCALE GENOMIC DNA]</scope>
    <source>
        <strain evidence="6 7">NBRC 112813</strain>
    </source>
</reference>
<name>A0ABQ5MYB5_9MICC</name>
<comment type="similarity">
    <text evidence="3">Belongs to the aldehyde dehydrogenase family.</text>
</comment>
<dbReference type="SUPFAM" id="SSF53720">
    <property type="entry name" value="ALDH-like"/>
    <property type="match status" value="1"/>
</dbReference>
<organism evidence="6 7">
    <name type="scientific">Arthrobacter mangrovi</name>
    <dbReference type="NCBI Taxonomy" id="2966350"/>
    <lineage>
        <taxon>Bacteria</taxon>
        <taxon>Bacillati</taxon>
        <taxon>Actinomycetota</taxon>
        <taxon>Actinomycetes</taxon>
        <taxon>Micrococcales</taxon>
        <taxon>Micrococcaceae</taxon>
        <taxon>Arthrobacter</taxon>
    </lineage>
</organism>
<feature type="region of interest" description="Disordered" evidence="4">
    <location>
        <begin position="1"/>
        <end position="20"/>
    </location>
</feature>
<dbReference type="InterPro" id="IPR016162">
    <property type="entry name" value="Ald_DH_N"/>
</dbReference>
<dbReference type="EMBL" id="BRVS01000026">
    <property type="protein sequence ID" value="GLB68908.1"/>
    <property type="molecule type" value="Genomic_DNA"/>
</dbReference>
<evidence type="ECO:0000256" key="4">
    <source>
        <dbReference type="SAM" id="MobiDB-lite"/>
    </source>
</evidence>
<dbReference type="Gene3D" id="3.40.605.10">
    <property type="entry name" value="Aldehyde Dehydrogenase, Chain A, domain 1"/>
    <property type="match status" value="1"/>
</dbReference>
<evidence type="ECO:0000259" key="5">
    <source>
        <dbReference type="Pfam" id="PF00171"/>
    </source>
</evidence>